<gene>
    <name evidence="6" type="ORF">GCM10010961_27650</name>
</gene>
<evidence type="ECO:0000256" key="3">
    <source>
        <dbReference type="ARBA" id="ARBA00022643"/>
    </source>
</evidence>
<evidence type="ECO:0000256" key="2">
    <source>
        <dbReference type="ARBA" id="ARBA00022630"/>
    </source>
</evidence>
<dbReference type="EMBL" id="BNAP01000013">
    <property type="protein sequence ID" value="GHG94592.1"/>
    <property type="molecule type" value="Genomic_DNA"/>
</dbReference>
<dbReference type="GO" id="GO:0010181">
    <property type="term" value="F:FMN binding"/>
    <property type="evidence" value="ECO:0007669"/>
    <property type="project" value="InterPro"/>
</dbReference>
<dbReference type="SUPFAM" id="SSF50475">
    <property type="entry name" value="FMN-binding split barrel"/>
    <property type="match status" value="1"/>
</dbReference>
<dbReference type="PANTHER" id="PTHR33798:SF5">
    <property type="entry name" value="FLAVIN REDUCTASE LIKE DOMAIN-CONTAINING PROTEIN"/>
    <property type="match status" value="1"/>
</dbReference>
<dbReference type="InterPro" id="IPR012349">
    <property type="entry name" value="Split_barrel_FMN-bd"/>
</dbReference>
<dbReference type="PANTHER" id="PTHR33798">
    <property type="entry name" value="FLAVOPROTEIN OXYGENASE"/>
    <property type="match status" value="1"/>
</dbReference>
<comment type="caution">
    <text evidence="6">The sequence shown here is derived from an EMBL/GenBank/DDBJ whole genome shotgun (WGS) entry which is preliminary data.</text>
</comment>
<evidence type="ECO:0000313" key="6">
    <source>
        <dbReference type="EMBL" id="GHG94592.1"/>
    </source>
</evidence>
<dbReference type="AlphaFoldDB" id="A0A8J3HA54"/>
<feature type="domain" description="Flavin reductase like" evidence="5">
    <location>
        <begin position="19"/>
        <end position="165"/>
    </location>
</feature>
<dbReference type="GO" id="GO:0016646">
    <property type="term" value="F:oxidoreductase activity, acting on the CH-NH group of donors, NAD or NADP as acceptor"/>
    <property type="evidence" value="ECO:0007669"/>
    <property type="project" value="UniProtKB-ARBA"/>
</dbReference>
<sequence>MFYDCSHHPAQFIYKLLTATVTPRPIAWVSTRSQDGVVNVAPFSFFNVMGSEPPTLALGLQPDPTRGLKDTAENIQATGEFVVNLVSADLAEKMNQTSVNAPPEVSEIELAGLETAASTLIQPPRLAEAPVSFECKLHCAVMTGPRQMIAIGTVVAVHIADRFMVDPELGHVDAPALDLVARMHGGGWYLRGGELFEMKRPAYKGTPRG</sequence>
<protein>
    <recommendedName>
        <fullName evidence="5">Flavin reductase like domain-containing protein</fullName>
    </recommendedName>
</protein>
<proteinExistence type="inferred from homology"/>
<keyword evidence="7" id="KW-1185">Reference proteome</keyword>
<comment type="similarity">
    <text evidence="4">Belongs to the flavoredoxin family.</text>
</comment>
<dbReference type="Proteomes" id="UP000611500">
    <property type="component" value="Unassembled WGS sequence"/>
</dbReference>
<dbReference type="InterPro" id="IPR002563">
    <property type="entry name" value="Flavin_Rdtase-like_dom"/>
</dbReference>
<dbReference type="SMART" id="SM00903">
    <property type="entry name" value="Flavin_Reduct"/>
    <property type="match status" value="1"/>
</dbReference>
<organism evidence="6 7">
    <name type="scientific">Pseudodonghicola xiamenensis</name>
    <dbReference type="NCBI Taxonomy" id="337702"/>
    <lineage>
        <taxon>Bacteria</taxon>
        <taxon>Pseudomonadati</taxon>
        <taxon>Pseudomonadota</taxon>
        <taxon>Alphaproteobacteria</taxon>
        <taxon>Rhodobacterales</taxon>
        <taxon>Paracoccaceae</taxon>
        <taxon>Pseudodonghicola</taxon>
    </lineage>
</organism>
<evidence type="ECO:0000256" key="1">
    <source>
        <dbReference type="ARBA" id="ARBA00001917"/>
    </source>
</evidence>
<name>A0A8J3HA54_9RHOB</name>
<evidence type="ECO:0000256" key="4">
    <source>
        <dbReference type="ARBA" id="ARBA00038054"/>
    </source>
</evidence>
<evidence type="ECO:0000313" key="7">
    <source>
        <dbReference type="Proteomes" id="UP000611500"/>
    </source>
</evidence>
<keyword evidence="3" id="KW-0288">FMN</keyword>
<dbReference type="Pfam" id="PF01613">
    <property type="entry name" value="Flavin_Reduct"/>
    <property type="match status" value="1"/>
</dbReference>
<evidence type="ECO:0000259" key="5">
    <source>
        <dbReference type="SMART" id="SM00903"/>
    </source>
</evidence>
<keyword evidence="2" id="KW-0285">Flavoprotein</keyword>
<reference evidence="6" key="1">
    <citation type="journal article" date="2014" name="Int. J. Syst. Evol. Microbiol.">
        <title>Complete genome sequence of Corynebacterium casei LMG S-19264T (=DSM 44701T), isolated from a smear-ripened cheese.</title>
        <authorList>
            <consortium name="US DOE Joint Genome Institute (JGI-PGF)"/>
            <person name="Walter F."/>
            <person name="Albersmeier A."/>
            <person name="Kalinowski J."/>
            <person name="Ruckert C."/>
        </authorList>
    </citation>
    <scope>NUCLEOTIDE SEQUENCE</scope>
    <source>
        <strain evidence="6">CGMCC 1.7081</strain>
    </source>
</reference>
<dbReference type="Gene3D" id="2.30.110.10">
    <property type="entry name" value="Electron Transport, Fmn-binding Protein, Chain A"/>
    <property type="match status" value="1"/>
</dbReference>
<accession>A0A8J3HA54</accession>
<dbReference type="RefSeq" id="WP_028094299.1">
    <property type="nucleotide sequence ID" value="NZ_BNAP01000013.1"/>
</dbReference>
<comment type="cofactor">
    <cofactor evidence="1">
        <name>FMN</name>
        <dbReference type="ChEBI" id="CHEBI:58210"/>
    </cofactor>
</comment>
<reference evidence="6" key="2">
    <citation type="submission" date="2020-09" db="EMBL/GenBank/DDBJ databases">
        <authorList>
            <person name="Sun Q."/>
            <person name="Zhou Y."/>
        </authorList>
    </citation>
    <scope>NUCLEOTIDE SEQUENCE</scope>
    <source>
        <strain evidence="6">CGMCC 1.7081</strain>
    </source>
</reference>